<evidence type="ECO:0008006" key="5">
    <source>
        <dbReference type="Google" id="ProtNLM"/>
    </source>
</evidence>
<evidence type="ECO:0000313" key="4">
    <source>
        <dbReference type="Proteomes" id="UP000285981"/>
    </source>
</evidence>
<dbReference type="Gene3D" id="1.10.10.10">
    <property type="entry name" value="Winged helix-like DNA-binding domain superfamily/Winged helix DNA-binding domain"/>
    <property type="match status" value="1"/>
</dbReference>
<accession>A0A395XQ99</accession>
<dbReference type="SUPFAM" id="SSF46785">
    <property type="entry name" value="Winged helix' DNA-binding domain"/>
    <property type="match status" value="1"/>
</dbReference>
<dbReference type="EMBL" id="QRVU01000146">
    <property type="protein sequence ID" value="RGS66465.1"/>
    <property type="molecule type" value="Genomic_DNA"/>
</dbReference>
<dbReference type="InterPro" id="IPR036390">
    <property type="entry name" value="WH_DNA-bd_sf"/>
</dbReference>
<dbReference type="InterPro" id="IPR036388">
    <property type="entry name" value="WH-like_DNA-bd_sf"/>
</dbReference>
<evidence type="ECO:0000313" key="2">
    <source>
        <dbReference type="EMBL" id="RGW54514.1"/>
    </source>
</evidence>
<dbReference type="EMBL" id="QSAJ01000008">
    <property type="protein sequence ID" value="RGW54514.1"/>
    <property type="molecule type" value="Genomic_DNA"/>
</dbReference>
<gene>
    <name evidence="2" type="ORF">DWV67_05095</name>
    <name evidence="1" type="ORF">DWX78_15365</name>
</gene>
<proteinExistence type="predicted"/>
<evidence type="ECO:0000313" key="1">
    <source>
        <dbReference type="EMBL" id="RGS66465.1"/>
    </source>
</evidence>
<sequence>MCIFQLEYTREASTMKQKIVIITSKYLHPFVEKAFEDFKEDCTVTIADYTNFDHITDIYRKYEKTADGFMISGTTAMAAIEHHIGEFQKPVISFHADLISFYHALVKLFLERRDLDPARCIFDFMLPIVKDPENPVEATADYLIHEMDLNNLALTMDKWANQSTIGDFSVVEMNIALRTIELWKAGKIDMVLCAYSSTMPLLDEKGVPNYFLYPVKNQLESQIKELLAQIKLEKYRENLPVAIAIADRNKTSGEKSDDSVQDAVQKVAKALLIDAVFQAESEIYYIYTTHRVAAMLTKNFEVEYLDSALKNDYGISTAIGYGIGNSITEAKKHAENALRESWSSTGSFVMNESNQIIGPLGSSQLPSFQQNLPDDIFQIAEKCKLSTLTIQKLISIVKMNGSYEITTNELANHLGVTVRNANRILRNLENGGAATIAHTLSTASKGRPVKVYRLNL</sequence>
<reference evidence="3 4" key="1">
    <citation type="submission" date="2018-08" db="EMBL/GenBank/DDBJ databases">
        <title>A genome reference for cultivated species of the human gut microbiota.</title>
        <authorList>
            <person name="Zou Y."/>
            <person name="Xue W."/>
            <person name="Luo G."/>
        </authorList>
    </citation>
    <scope>NUCLEOTIDE SEQUENCE [LARGE SCALE GENOMIC DNA]</scope>
    <source>
        <strain evidence="2 3">AF12-11</strain>
        <strain evidence="1 4">AF21-25</strain>
    </source>
</reference>
<organism evidence="2 3">
    <name type="scientific">Dorea formicigenerans</name>
    <dbReference type="NCBI Taxonomy" id="39486"/>
    <lineage>
        <taxon>Bacteria</taxon>
        <taxon>Bacillati</taxon>
        <taxon>Bacillota</taxon>
        <taxon>Clostridia</taxon>
        <taxon>Lachnospirales</taxon>
        <taxon>Lachnospiraceae</taxon>
        <taxon>Dorea</taxon>
    </lineage>
</organism>
<comment type="caution">
    <text evidence="2">The sequence shown here is derived from an EMBL/GenBank/DDBJ whole genome shotgun (WGS) entry which is preliminary data.</text>
</comment>
<name>A0A395XQ99_9FIRM</name>
<evidence type="ECO:0000313" key="3">
    <source>
        <dbReference type="Proteomes" id="UP000266376"/>
    </source>
</evidence>
<dbReference type="Proteomes" id="UP000266376">
    <property type="component" value="Unassembled WGS sequence"/>
</dbReference>
<dbReference type="Proteomes" id="UP000285981">
    <property type="component" value="Unassembled WGS sequence"/>
</dbReference>
<dbReference type="AlphaFoldDB" id="A0A395XQ99"/>
<protein>
    <recommendedName>
        <fullName evidence="5">HTH domain-containing protein</fullName>
    </recommendedName>
</protein>